<dbReference type="KEGG" id="kphy:AOZ06_08835"/>
<evidence type="ECO:0000313" key="1">
    <source>
        <dbReference type="EMBL" id="ALG07019.1"/>
    </source>
</evidence>
<protein>
    <submittedName>
        <fullName evidence="1">Uncharacterized protein</fullName>
    </submittedName>
</protein>
<reference evidence="1 2" key="1">
    <citation type="submission" date="2015-07" db="EMBL/GenBank/DDBJ databases">
        <title>Genome sequencing of Kibdelosporangium phytohabitans.</title>
        <authorList>
            <person name="Qin S."/>
            <person name="Xing K."/>
        </authorList>
    </citation>
    <scope>NUCLEOTIDE SEQUENCE [LARGE SCALE GENOMIC DNA]</scope>
    <source>
        <strain evidence="1 2">KLBMP1111</strain>
    </source>
</reference>
<dbReference type="RefSeq" id="WP_054288990.1">
    <property type="nucleotide sequence ID" value="NZ_CP012752.1"/>
</dbReference>
<name>A0A0N9HYQ5_9PSEU</name>
<organism evidence="1 2">
    <name type="scientific">Kibdelosporangium phytohabitans</name>
    <dbReference type="NCBI Taxonomy" id="860235"/>
    <lineage>
        <taxon>Bacteria</taxon>
        <taxon>Bacillati</taxon>
        <taxon>Actinomycetota</taxon>
        <taxon>Actinomycetes</taxon>
        <taxon>Pseudonocardiales</taxon>
        <taxon>Pseudonocardiaceae</taxon>
        <taxon>Kibdelosporangium</taxon>
    </lineage>
</organism>
<sequence length="314" mass="35006">MSTNATPDQALRAQLRQALRHGPFPAALHLAIEASGLTLDQIQVRLVEQGARVSVPTLSYWRRGRSRPERPGSIRAVRCLEHLLDLPADSLVALLGPVRPRGRWIGHVTGSTDMGKLFETGRAVEMLTEVGVPPRGALTRISTQVTVTIDSHRRTSSIHLRELVVANVDRLSRCGVIHITQEDPANPPTLAGVRFCRAGRVRMDDAEGVTAAELILDRVLDAGERALVEYEWRFDPGVRMLNYEYRFQQPIREFVLQTRFEPGVIPAQCHRYARQDVSGAEEDRTELWIGSSNTALVAESDVPSGIVGMRWQWS</sequence>
<keyword evidence="2" id="KW-1185">Reference proteome</keyword>
<dbReference type="EMBL" id="CP012752">
    <property type="protein sequence ID" value="ALG07019.1"/>
    <property type="molecule type" value="Genomic_DNA"/>
</dbReference>
<evidence type="ECO:0000313" key="2">
    <source>
        <dbReference type="Proteomes" id="UP000063699"/>
    </source>
</evidence>
<accession>A0A0N9HYQ5</accession>
<dbReference type="AlphaFoldDB" id="A0A0N9HYQ5"/>
<proteinExistence type="predicted"/>
<dbReference type="Proteomes" id="UP000063699">
    <property type="component" value="Chromosome"/>
</dbReference>
<dbReference type="STRING" id="860235.AOZ06_08835"/>
<dbReference type="OrthoDB" id="3690688at2"/>
<gene>
    <name evidence="1" type="ORF">AOZ06_08835</name>
</gene>